<dbReference type="Proteomes" id="UP000257200">
    <property type="component" value="Unplaced"/>
</dbReference>
<keyword evidence="4" id="KW-1185">Reference proteome</keyword>
<dbReference type="GeneTree" id="ENSGT00390000003581"/>
<dbReference type="Gene3D" id="3.30.420.10">
    <property type="entry name" value="Ribonuclease H-like superfamily/Ribonuclease H"/>
    <property type="match status" value="1"/>
</dbReference>
<organism evidence="3 4">
    <name type="scientific">Acanthochromis polyacanthus</name>
    <name type="common">spiny chromis</name>
    <dbReference type="NCBI Taxonomy" id="80966"/>
    <lineage>
        <taxon>Eukaryota</taxon>
        <taxon>Metazoa</taxon>
        <taxon>Chordata</taxon>
        <taxon>Craniata</taxon>
        <taxon>Vertebrata</taxon>
        <taxon>Euteleostomi</taxon>
        <taxon>Actinopterygii</taxon>
        <taxon>Neopterygii</taxon>
        <taxon>Teleostei</taxon>
        <taxon>Neoteleostei</taxon>
        <taxon>Acanthomorphata</taxon>
        <taxon>Ovalentaria</taxon>
        <taxon>Pomacentridae</taxon>
        <taxon>Acanthochromis</taxon>
    </lineage>
</organism>
<name>A0A3Q1EH75_9TELE</name>
<proteinExistence type="predicted"/>
<dbReference type="InterPro" id="IPR012337">
    <property type="entry name" value="RNaseH-like_sf"/>
</dbReference>
<dbReference type="CDD" id="cd06148">
    <property type="entry name" value="Egl_like_exo"/>
    <property type="match status" value="1"/>
</dbReference>
<accession>A0A3Q1EH75</accession>
<dbReference type="GO" id="GO:0034587">
    <property type="term" value="P:piRNA processing"/>
    <property type="evidence" value="ECO:0007669"/>
    <property type="project" value="TreeGrafter"/>
</dbReference>
<dbReference type="InterPro" id="IPR002562">
    <property type="entry name" value="3'-5'_exonuclease_dom"/>
</dbReference>
<dbReference type="GO" id="GO:1990923">
    <property type="term" value="C:PET complex"/>
    <property type="evidence" value="ECO:0007669"/>
    <property type="project" value="TreeGrafter"/>
</dbReference>
<sequence length="436" mass="48342">MVIDEIHEKFIPAVMHIKRQHVIGVGAEGVEVFQNGRLCWLQIATKKKVYLFDVLLLGARAFKNGLSMILESRHILKVIHDCRAIAGCLIAQFGVKLANIFDTQVADVMSFYSETGGFLPDRVSTLQEVVSLHLKVPSSQLSTLQIKSQLTKVQHTVTIWYKRPCPVPLLKVMAVSVIHLQPLRLVLLDALMTDYMALVDSYLNSSHYEPDEVEHVSMVGNIKPINFFESALELPRELRQLDLIRSERQEWAAGHYPVTEQGLLARFSPKPQSSSQTSPAGEERSETRPDALEPATVESPSSLQVDLGITQPAMSPLKVARVSSVDVHASSNLEAQPLVPATVSDLKKQMSPSASEDRGCTEVLMDMMSRGRPFGKESCNPTLPSAGRGFLLQMPPAQVPFSDPRHLHWGHQKSSWDEDVSSKAETYTYTGNNAVV</sequence>
<dbReference type="AlphaFoldDB" id="A0A3Q1EH75"/>
<dbReference type="Ensembl" id="ENSAPOT00000012942.1">
    <property type="protein sequence ID" value="ENSAPOP00000002734.1"/>
    <property type="gene ID" value="ENSAPOG00000004287.1"/>
</dbReference>
<feature type="compositionally biased region" description="Low complexity" evidence="1">
    <location>
        <begin position="268"/>
        <end position="279"/>
    </location>
</feature>
<reference evidence="3" key="1">
    <citation type="submission" date="2025-08" db="UniProtKB">
        <authorList>
            <consortium name="Ensembl"/>
        </authorList>
    </citation>
    <scope>IDENTIFICATION</scope>
</reference>
<evidence type="ECO:0000313" key="4">
    <source>
        <dbReference type="Proteomes" id="UP000257200"/>
    </source>
</evidence>
<evidence type="ECO:0000256" key="1">
    <source>
        <dbReference type="SAM" id="MobiDB-lite"/>
    </source>
</evidence>
<dbReference type="GO" id="GO:0003676">
    <property type="term" value="F:nucleic acid binding"/>
    <property type="evidence" value="ECO:0007669"/>
    <property type="project" value="InterPro"/>
</dbReference>
<dbReference type="InterPro" id="IPR036397">
    <property type="entry name" value="RNaseH_sf"/>
</dbReference>
<feature type="region of interest" description="Disordered" evidence="1">
    <location>
        <begin position="263"/>
        <end position="303"/>
    </location>
</feature>
<dbReference type="Pfam" id="PF01612">
    <property type="entry name" value="DNA_pol_A_exo1"/>
    <property type="match status" value="1"/>
</dbReference>
<protein>
    <submittedName>
        <fullName evidence="3">Exonuclease 3'-5' domain containing 1</fullName>
    </submittedName>
</protein>
<dbReference type="GO" id="GO:0008408">
    <property type="term" value="F:3'-5' exonuclease activity"/>
    <property type="evidence" value="ECO:0007669"/>
    <property type="project" value="InterPro"/>
</dbReference>
<reference evidence="3" key="2">
    <citation type="submission" date="2025-09" db="UniProtKB">
        <authorList>
            <consortium name="Ensembl"/>
        </authorList>
    </citation>
    <scope>IDENTIFICATION</scope>
</reference>
<feature type="compositionally biased region" description="Basic and acidic residues" evidence="1">
    <location>
        <begin position="281"/>
        <end position="291"/>
    </location>
</feature>
<dbReference type="PANTHER" id="PTHR46628">
    <property type="entry name" value="PIRNA BIOGENESIS PROTEIN EXD1"/>
    <property type="match status" value="1"/>
</dbReference>
<dbReference type="InterPro" id="IPR052144">
    <property type="entry name" value="piRNA_biogenesis_EXD1"/>
</dbReference>
<evidence type="ECO:0000259" key="2">
    <source>
        <dbReference type="Pfam" id="PF01612"/>
    </source>
</evidence>
<dbReference type="PANTHER" id="PTHR46628:SF1">
    <property type="entry name" value="PIRNA BIOGENESIS PROTEIN EXD1"/>
    <property type="match status" value="1"/>
</dbReference>
<feature type="domain" description="3'-5' exonuclease" evidence="2">
    <location>
        <begin position="18"/>
        <end position="115"/>
    </location>
</feature>
<dbReference type="SUPFAM" id="SSF53098">
    <property type="entry name" value="Ribonuclease H-like"/>
    <property type="match status" value="1"/>
</dbReference>
<evidence type="ECO:0000313" key="3">
    <source>
        <dbReference type="Ensembl" id="ENSAPOP00000002734.1"/>
    </source>
</evidence>